<dbReference type="Proteomes" id="UP000823561">
    <property type="component" value="Chromosome 13"/>
</dbReference>
<sequence>MVTSAGVSTRLVQVDKHMPGQTWSVQVARPAGYEARKRGHQRNLNRLLVFAIMTRKRTGVTHLLGSPFSSISF</sequence>
<protein>
    <submittedName>
        <fullName evidence="1">Uncharacterized protein</fullName>
    </submittedName>
</protein>
<reference evidence="1" key="1">
    <citation type="submission" date="2020-10" db="EMBL/GenBank/DDBJ databases">
        <title>Chromosome-scale genome assembly of the Allis shad, Alosa alosa.</title>
        <authorList>
            <person name="Margot Z."/>
            <person name="Christophe K."/>
            <person name="Cabau C."/>
            <person name="Louis A."/>
            <person name="Berthelot C."/>
            <person name="Parey E."/>
            <person name="Roest Crollius H."/>
            <person name="Montfort J."/>
            <person name="Robinson-Rechavi M."/>
            <person name="Bucao C."/>
            <person name="Bouchez O."/>
            <person name="Gislard M."/>
            <person name="Lluch J."/>
            <person name="Milhes M."/>
            <person name="Lampietro C."/>
            <person name="Lopez Roques C."/>
            <person name="Donnadieu C."/>
            <person name="Braasch I."/>
            <person name="Desvignes T."/>
            <person name="Postlethwait J."/>
            <person name="Bobe J."/>
            <person name="Guiguen Y."/>
        </authorList>
    </citation>
    <scope>NUCLEOTIDE SEQUENCE</scope>
    <source>
        <strain evidence="1">M-15738</strain>
        <tissue evidence="1">Blood</tissue>
    </source>
</reference>
<gene>
    <name evidence="1" type="ORF">AALO_G00175090</name>
</gene>
<proteinExistence type="predicted"/>
<accession>A0AAV6G851</accession>
<dbReference type="AlphaFoldDB" id="A0AAV6G851"/>
<evidence type="ECO:0000313" key="1">
    <source>
        <dbReference type="EMBL" id="KAG5271030.1"/>
    </source>
</evidence>
<evidence type="ECO:0000313" key="2">
    <source>
        <dbReference type="Proteomes" id="UP000823561"/>
    </source>
</evidence>
<organism evidence="1 2">
    <name type="scientific">Alosa alosa</name>
    <name type="common">allis shad</name>
    <dbReference type="NCBI Taxonomy" id="278164"/>
    <lineage>
        <taxon>Eukaryota</taxon>
        <taxon>Metazoa</taxon>
        <taxon>Chordata</taxon>
        <taxon>Craniata</taxon>
        <taxon>Vertebrata</taxon>
        <taxon>Euteleostomi</taxon>
        <taxon>Actinopterygii</taxon>
        <taxon>Neopterygii</taxon>
        <taxon>Teleostei</taxon>
        <taxon>Clupei</taxon>
        <taxon>Clupeiformes</taxon>
        <taxon>Clupeoidei</taxon>
        <taxon>Clupeidae</taxon>
        <taxon>Alosa</taxon>
    </lineage>
</organism>
<dbReference type="EMBL" id="JADWDJ010000013">
    <property type="protein sequence ID" value="KAG5271030.1"/>
    <property type="molecule type" value="Genomic_DNA"/>
</dbReference>
<comment type="caution">
    <text evidence="1">The sequence shown here is derived from an EMBL/GenBank/DDBJ whole genome shotgun (WGS) entry which is preliminary data.</text>
</comment>
<name>A0AAV6G851_9TELE</name>
<keyword evidence="2" id="KW-1185">Reference proteome</keyword>